<dbReference type="Gene3D" id="1.25.40.10">
    <property type="entry name" value="Tetratricopeptide repeat domain"/>
    <property type="match status" value="1"/>
</dbReference>
<dbReference type="GO" id="GO:0005788">
    <property type="term" value="C:endoplasmic reticulum lumen"/>
    <property type="evidence" value="ECO:0007669"/>
    <property type="project" value="UniProtKB-SubCell"/>
</dbReference>
<name>A0A5E4MN88_9HEMI</name>
<dbReference type="Gene3D" id="2.60.120.620">
    <property type="entry name" value="q2cbj1_9rhob like domain"/>
    <property type="match status" value="1"/>
</dbReference>
<evidence type="ECO:0000256" key="8">
    <source>
        <dbReference type="ARBA" id="ARBA00022896"/>
    </source>
</evidence>
<feature type="domain" description="Fe2OG dioxygenase" evidence="14">
    <location>
        <begin position="403"/>
        <end position="511"/>
    </location>
</feature>
<keyword evidence="10" id="KW-0560">Oxidoreductase</keyword>
<dbReference type="EMBL" id="CABPRJ010000949">
    <property type="protein sequence ID" value="VVC31299.1"/>
    <property type="molecule type" value="Genomic_DNA"/>
</dbReference>
<dbReference type="PANTHER" id="PTHR10869:SF244">
    <property type="entry name" value="PROLYL 4-HYDROXYLASE SUBUNIT ALPHA-2"/>
    <property type="match status" value="1"/>
</dbReference>
<evidence type="ECO:0000313" key="16">
    <source>
        <dbReference type="Proteomes" id="UP000325440"/>
    </source>
</evidence>
<dbReference type="OrthoDB" id="420380at2759"/>
<dbReference type="EC" id="1.14.11.2" evidence="5"/>
<reference evidence="15 16" key="1">
    <citation type="submission" date="2019-08" db="EMBL/GenBank/DDBJ databases">
        <authorList>
            <person name="Alioto T."/>
            <person name="Alioto T."/>
            <person name="Gomez Garrido J."/>
        </authorList>
    </citation>
    <scope>NUCLEOTIDE SEQUENCE [LARGE SCALE GENOMIC DNA]</scope>
</reference>
<evidence type="ECO:0000256" key="7">
    <source>
        <dbReference type="ARBA" id="ARBA00022824"/>
    </source>
</evidence>
<evidence type="ECO:0000256" key="2">
    <source>
        <dbReference type="ARBA" id="ARBA00002035"/>
    </source>
</evidence>
<gene>
    <name evidence="15" type="ORF">CINCED_3A021142</name>
</gene>
<dbReference type="InterPro" id="IPR005123">
    <property type="entry name" value="Oxoglu/Fe-dep_dioxygenase_dom"/>
</dbReference>
<accession>A0A5E4MN88</accession>
<keyword evidence="7" id="KW-0256">Endoplasmic reticulum</keyword>
<evidence type="ECO:0000256" key="3">
    <source>
        <dbReference type="ARBA" id="ARBA00004319"/>
    </source>
</evidence>
<comment type="function">
    <text evidence="2">Catalyzes the post-translational formation of 4-hydroxyproline in -Xaa-Pro-Gly- sequences in collagens and other proteins.</text>
</comment>
<dbReference type="AlphaFoldDB" id="A0A5E4MN88"/>
<evidence type="ECO:0000256" key="10">
    <source>
        <dbReference type="ARBA" id="ARBA00023002"/>
    </source>
</evidence>
<dbReference type="SMART" id="SM00702">
    <property type="entry name" value="P4Hc"/>
    <property type="match status" value="1"/>
</dbReference>
<keyword evidence="16" id="KW-1185">Reference proteome</keyword>
<evidence type="ECO:0000256" key="4">
    <source>
        <dbReference type="ARBA" id="ARBA00006511"/>
    </source>
</evidence>
<comment type="subcellular location">
    <subcellularLocation>
        <location evidence="3">Endoplasmic reticulum lumen</location>
    </subcellularLocation>
</comment>
<keyword evidence="6" id="KW-0479">Metal-binding</keyword>
<proteinExistence type="inferred from homology"/>
<evidence type="ECO:0000256" key="5">
    <source>
        <dbReference type="ARBA" id="ARBA00012269"/>
    </source>
</evidence>
<dbReference type="PANTHER" id="PTHR10869">
    <property type="entry name" value="PROLYL 4-HYDROXYLASE ALPHA SUBUNIT"/>
    <property type="match status" value="1"/>
</dbReference>
<dbReference type="InterPro" id="IPR044862">
    <property type="entry name" value="Pro_4_hyd_alph_FE2OG_OXY"/>
</dbReference>
<keyword evidence="12" id="KW-0325">Glycoprotein</keyword>
<sequence>MCRFSILLFSSFMILFVEGRQRWHTSQLRLMRLYDLQKEHFNVFNDYLNSETDRLGELKKKFSEIYEWRDGKITKNNTHFHVNSLNVMTRIHYDFQKIEHLMCNKHSLKALKKIDQHKDLSGDHMLLACGGLRRLQRFYEIPAFEMAAGKFNDRIIGNQLDARECYFMTEYCFVMNDMFGSIDWGIQSYNKWAIGGGQSKCFNVEVLKYYIILSSMSTGFNYTTQFESSETQNYSSGIIEKIAQHSFLMGDDIFYINNNVKSLIDIFGVYHTLDTDNRRIDFKRLCKHGETMRTLTKDSKCRYQTKNCAYRLLMPFKEEDLDNDPYIKIYHDVLYDDEIEKMKALISNEMIDSTVVHHKISASVVVEENRSGQTGRLSKDDASKHFDKLNTRIETITGMGTKNAELYQIVNYGLGGHFTPHHDAFIKKQGDVSIPYGNRITTVLFYMTGVHNDGYTVFPMLNIVSPAEKGAALVWHNLHHSTDGHIHEHTLHGSCPLLTGNKWIVTRWLYEADQNLPYSWKDNLLKNNYY</sequence>
<evidence type="ECO:0000259" key="14">
    <source>
        <dbReference type="PROSITE" id="PS51471"/>
    </source>
</evidence>
<keyword evidence="13" id="KW-0732">Signal</keyword>
<protein>
    <recommendedName>
        <fullName evidence="5">procollagen-proline 4-dioxygenase</fullName>
        <ecNumber evidence="5">1.14.11.2</ecNumber>
    </recommendedName>
</protein>
<dbReference type="GO" id="GO:0005506">
    <property type="term" value="F:iron ion binding"/>
    <property type="evidence" value="ECO:0007669"/>
    <property type="project" value="InterPro"/>
</dbReference>
<evidence type="ECO:0000256" key="11">
    <source>
        <dbReference type="ARBA" id="ARBA00023004"/>
    </source>
</evidence>
<dbReference type="PROSITE" id="PS51471">
    <property type="entry name" value="FE2OG_OXY"/>
    <property type="match status" value="1"/>
</dbReference>
<keyword evidence="9 15" id="KW-0223">Dioxygenase</keyword>
<feature type="chain" id="PRO_5022694836" description="procollagen-proline 4-dioxygenase" evidence="13">
    <location>
        <begin position="20"/>
        <end position="530"/>
    </location>
</feature>
<keyword evidence="11" id="KW-0408">Iron</keyword>
<dbReference type="GO" id="GO:0004656">
    <property type="term" value="F:procollagen-proline 4-dioxygenase activity"/>
    <property type="evidence" value="ECO:0007669"/>
    <property type="project" value="UniProtKB-EC"/>
</dbReference>
<organism evidence="15 16">
    <name type="scientific">Cinara cedri</name>
    <dbReference type="NCBI Taxonomy" id="506608"/>
    <lineage>
        <taxon>Eukaryota</taxon>
        <taxon>Metazoa</taxon>
        <taxon>Ecdysozoa</taxon>
        <taxon>Arthropoda</taxon>
        <taxon>Hexapoda</taxon>
        <taxon>Insecta</taxon>
        <taxon>Pterygota</taxon>
        <taxon>Neoptera</taxon>
        <taxon>Paraneoptera</taxon>
        <taxon>Hemiptera</taxon>
        <taxon>Sternorrhyncha</taxon>
        <taxon>Aphidomorpha</taxon>
        <taxon>Aphidoidea</taxon>
        <taxon>Aphididae</taxon>
        <taxon>Lachninae</taxon>
        <taxon>Cinara</taxon>
    </lineage>
</organism>
<dbReference type="Pfam" id="PF13640">
    <property type="entry name" value="2OG-FeII_Oxy_3"/>
    <property type="match status" value="1"/>
</dbReference>
<evidence type="ECO:0000256" key="6">
    <source>
        <dbReference type="ARBA" id="ARBA00022723"/>
    </source>
</evidence>
<keyword evidence="8" id="KW-0847">Vitamin C</keyword>
<feature type="signal peptide" evidence="13">
    <location>
        <begin position="1"/>
        <end position="19"/>
    </location>
</feature>
<evidence type="ECO:0000313" key="15">
    <source>
        <dbReference type="EMBL" id="VVC31299.1"/>
    </source>
</evidence>
<dbReference type="InterPro" id="IPR006620">
    <property type="entry name" value="Pro_4_hyd_alph"/>
</dbReference>
<dbReference type="Proteomes" id="UP000325440">
    <property type="component" value="Unassembled WGS sequence"/>
</dbReference>
<dbReference type="InterPro" id="IPR013547">
    <property type="entry name" value="P4H_N"/>
</dbReference>
<comment type="cofactor">
    <cofactor evidence="1">
        <name>L-ascorbate</name>
        <dbReference type="ChEBI" id="CHEBI:38290"/>
    </cofactor>
</comment>
<evidence type="ECO:0000256" key="12">
    <source>
        <dbReference type="ARBA" id="ARBA00023180"/>
    </source>
</evidence>
<dbReference type="Pfam" id="PF08336">
    <property type="entry name" value="P4Ha_N"/>
    <property type="match status" value="1"/>
</dbReference>
<evidence type="ECO:0000256" key="9">
    <source>
        <dbReference type="ARBA" id="ARBA00022964"/>
    </source>
</evidence>
<dbReference type="InterPro" id="IPR011990">
    <property type="entry name" value="TPR-like_helical_dom_sf"/>
</dbReference>
<comment type="similarity">
    <text evidence="4">Belongs to the P4HA family.</text>
</comment>
<evidence type="ECO:0000256" key="1">
    <source>
        <dbReference type="ARBA" id="ARBA00001961"/>
    </source>
</evidence>
<evidence type="ECO:0000256" key="13">
    <source>
        <dbReference type="SAM" id="SignalP"/>
    </source>
</evidence>
<dbReference type="GO" id="GO:0031418">
    <property type="term" value="F:L-ascorbic acid binding"/>
    <property type="evidence" value="ECO:0007669"/>
    <property type="project" value="UniProtKB-KW"/>
</dbReference>
<dbReference type="InterPro" id="IPR045054">
    <property type="entry name" value="P4HA-like"/>
</dbReference>